<evidence type="ECO:0000259" key="6">
    <source>
        <dbReference type="PROSITE" id="PS50977"/>
    </source>
</evidence>
<accession>A0A7W4JZ07</accession>
<gene>
    <name evidence="7" type="ORF">HLH44_07285</name>
</gene>
<dbReference type="Pfam" id="PF00440">
    <property type="entry name" value="TetR_N"/>
    <property type="match status" value="1"/>
</dbReference>
<dbReference type="SUPFAM" id="SSF46689">
    <property type="entry name" value="Homeodomain-like"/>
    <property type="match status" value="1"/>
</dbReference>
<evidence type="ECO:0000313" key="7">
    <source>
        <dbReference type="EMBL" id="MBB2197265.1"/>
    </source>
</evidence>
<keyword evidence="2 4" id="KW-0238">DNA-binding</keyword>
<dbReference type="InterPro" id="IPR009057">
    <property type="entry name" value="Homeodomain-like_sf"/>
</dbReference>
<dbReference type="AlphaFoldDB" id="A0A7W4JZ07"/>
<dbReference type="GO" id="GO:0000976">
    <property type="term" value="F:transcription cis-regulatory region binding"/>
    <property type="evidence" value="ECO:0007669"/>
    <property type="project" value="TreeGrafter"/>
</dbReference>
<dbReference type="Proteomes" id="UP000530320">
    <property type="component" value="Unassembled WGS sequence"/>
</dbReference>
<dbReference type="PANTHER" id="PTHR30055">
    <property type="entry name" value="HTH-TYPE TRANSCRIPTIONAL REGULATOR RUTR"/>
    <property type="match status" value="1"/>
</dbReference>
<feature type="region of interest" description="Disordered" evidence="5">
    <location>
        <begin position="1"/>
        <end position="31"/>
    </location>
</feature>
<evidence type="ECO:0000256" key="5">
    <source>
        <dbReference type="SAM" id="MobiDB-lite"/>
    </source>
</evidence>
<dbReference type="GO" id="GO:0003700">
    <property type="term" value="F:DNA-binding transcription factor activity"/>
    <property type="evidence" value="ECO:0007669"/>
    <property type="project" value="TreeGrafter"/>
</dbReference>
<reference evidence="7 8" key="1">
    <citation type="submission" date="2020-04" db="EMBL/GenBank/DDBJ databases">
        <title>Description of novel Gluconacetobacter.</title>
        <authorList>
            <person name="Sombolestani A."/>
        </authorList>
    </citation>
    <scope>NUCLEOTIDE SEQUENCE [LARGE SCALE GENOMIC DNA]</scope>
    <source>
        <strain evidence="7 8">LMG 22058</strain>
    </source>
</reference>
<dbReference type="InterPro" id="IPR001647">
    <property type="entry name" value="HTH_TetR"/>
</dbReference>
<protein>
    <submittedName>
        <fullName evidence="7">TetR/AcrR family transcriptional regulator</fullName>
    </submittedName>
</protein>
<sequence>MRSVPPFNKGQIEVDGEKISRRKPRSDGQRNRQRLLDVAKAAFHAGETDIPLDEVARRAEVGIGTLYRHFASRDALIEAIYRNELDRLAVAAVDLANTHPPVEALRAWMLLFVDYIAAKQVIAPALNALVGGPSALYAASADVIKATIDALVARAVQSGDIRPDLDPLDFLRALVGVSNVAAAPGWEASARRLVDILIAGSRPLSR</sequence>
<feature type="compositionally biased region" description="Basic and acidic residues" evidence="5">
    <location>
        <begin position="15"/>
        <end position="31"/>
    </location>
</feature>
<evidence type="ECO:0000313" key="8">
    <source>
        <dbReference type="Proteomes" id="UP000530320"/>
    </source>
</evidence>
<feature type="domain" description="HTH tetR-type" evidence="6">
    <location>
        <begin position="29"/>
        <end position="88"/>
    </location>
</feature>
<dbReference type="PROSITE" id="PS50977">
    <property type="entry name" value="HTH_TETR_2"/>
    <property type="match status" value="1"/>
</dbReference>
<evidence type="ECO:0000256" key="2">
    <source>
        <dbReference type="ARBA" id="ARBA00023125"/>
    </source>
</evidence>
<organism evidence="7 8">
    <name type="scientific">Gluconacetobacter dulcium</name>
    <dbReference type="NCBI Taxonomy" id="2729096"/>
    <lineage>
        <taxon>Bacteria</taxon>
        <taxon>Pseudomonadati</taxon>
        <taxon>Pseudomonadota</taxon>
        <taxon>Alphaproteobacteria</taxon>
        <taxon>Acetobacterales</taxon>
        <taxon>Acetobacteraceae</taxon>
        <taxon>Gluconacetobacter</taxon>
    </lineage>
</organism>
<dbReference type="PANTHER" id="PTHR30055:SF234">
    <property type="entry name" value="HTH-TYPE TRANSCRIPTIONAL REGULATOR BETI"/>
    <property type="match status" value="1"/>
</dbReference>
<dbReference type="SUPFAM" id="SSF48498">
    <property type="entry name" value="Tetracyclin repressor-like, C-terminal domain"/>
    <property type="match status" value="1"/>
</dbReference>
<dbReference type="InterPro" id="IPR050109">
    <property type="entry name" value="HTH-type_TetR-like_transc_reg"/>
</dbReference>
<evidence type="ECO:0000256" key="3">
    <source>
        <dbReference type="ARBA" id="ARBA00023163"/>
    </source>
</evidence>
<evidence type="ECO:0000256" key="1">
    <source>
        <dbReference type="ARBA" id="ARBA00023015"/>
    </source>
</evidence>
<proteinExistence type="predicted"/>
<comment type="caution">
    <text evidence="7">The sequence shown here is derived from an EMBL/GenBank/DDBJ whole genome shotgun (WGS) entry which is preliminary data.</text>
</comment>
<dbReference type="Gene3D" id="1.10.357.10">
    <property type="entry name" value="Tetracycline Repressor, domain 2"/>
    <property type="match status" value="1"/>
</dbReference>
<dbReference type="InterPro" id="IPR049445">
    <property type="entry name" value="TetR_SbtR-like_C"/>
</dbReference>
<dbReference type="Pfam" id="PF21597">
    <property type="entry name" value="TetR_C_43"/>
    <property type="match status" value="1"/>
</dbReference>
<feature type="DNA-binding region" description="H-T-H motif" evidence="4">
    <location>
        <begin position="51"/>
        <end position="70"/>
    </location>
</feature>
<name>A0A7W4JZ07_9PROT</name>
<keyword evidence="1" id="KW-0805">Transcription regulation</keyword>
<keyword evidence="3" id="KW-0804">Transcription</keyword>
<dbReference type="EMBL" id="JABEQP010000003">
    <property type="protein sequence ID" value="MBB2197265.1"/>
    <property type="molecule type" value="Genomic_DNA"/>
</dbReference>
<dbReference type="InterPro" id="IPR036271">
    <property type="entry name" value="Tet_transcr_reg_TetR-rel_C_sf"/>
</dbReference>
<evidence type="ECO:0000256" key="4">
    <source>
        <dbReference type="PROSITE-ProRule" id="PRU00335"/>
    </source>
</evidence>